<evidence type="ECO:0000259" key="5">
    <source>
        <dbReference type="PROSITE" id="PS01124"/>
    </source>
</evidence>
<keyword evidence="4" id="KW-0804">Transcription</keyword>
<dbReference type="EMBL" id="NWTK01000021">
    <property type="protein sequence ID" value="PKR48946.1"/>
    <property type="molecule type" value="Genomic_DNA"/>
</dbReference>
<feature type="domain" description="HTH araC/xylS-type" evidence="5">
    <location>
        <begin position="161"/>
        <end position="258"/>
    </location>
</feature>
<evidence type="ECO:0000256" key="3">
    <source>
        <dbReference type="ARBA" id="ARBA00023125"/>
    </source>
</evidence>
<organism evidence="6 7">
    <name type="scientific">Thalassospira marina</name>
    <dbReference type="NCBI Taxonomy" id="2048283"/>
    <lineage>
        <taxon>Bacteria</taxon>
        <taxon>Pseudomonadati</taxon>
        <taxon>Pseudomonadota</taxon>
        <taxon>Alphaproteobacteria</taxon>
        <taxon>Rhodospirillales</taxon>
        <taxon>Thalassospiraceae</taxon>
        <taxon>Thalassospira</taxon>
    </lineage>
</organism>
<dbReference type="InterPro" id="IPR011051">
    <property type="entry name" value="RmlC_Cupin_sf"/>
</dbReference>
<dbReference type="PROSITE" id="PS00041">
    <property type="entry name" value="HTH_ARAC_FAMILY_1"/>
    <property type="match status" value="1"/>
</dbReference>
<comment type="caution">
    <text evidence="6">The sequence shown here is derived from an EMBL/GenBank/DDBJ whole genome shotgun (WGS) entry which is preliminary data.</text>
</comment>
<sequence>MADYLIDPSFLNASGDTASIRVVLRRSPLARETALHSHAFGQLIGPLKGSARIETDAGIWVVPAIHAAWVPPHHDHALQSNGPFQGWSIYVPPVLCANLPQSPLTLQGNALLDAAIQRASHWQNGPETPAQHRLAQVILDEIATAQPVGLNLPAPQDARLQRIARQLAADLADQRGMAEWANWAGIAPRTLSRRFVAETGFTFRDWRQRARLLAALEMLASGRAVTTVALDLGYENISAFITAFKKTFGTTPGQYLASGSENPAI</sequence>
<dbReference type="Proteomes" id="UP000233597">
    <property type="component" value="Unassembled WGS sequence"/>
</dbReference>
<dbReference type="InterPro" id="IPR020449">
    <property type="entry name" value="Tscrpt_reg_AraC-type_HTH"/>
</dbReference>
<dbReference type="Pfam" id="PF12833">
    <property type="entry name" value="HTH_18"/>
    <property type="match status" value="1"/>
</dbReference>
<evidence type="ECO:0000313" key="6">
    <source>
        <dbReference type="EMBL" id="PKR48946.1"/>
    </source>
</evidence>
<evidence type="ECO:0000313" key="7">
    <source>
        <dbReference type="Proteomes" id="UP000233597"/>
    </source>
</evidence>
<dbReference type="AlphaFoldDB" id="A0A2N3KEN3"/>
<dbReference type="CDD" id="cd06124">
    <property type="entry name" value="cupin_NimR-like_N"/>
    <property type="match status" value="1"/>
</dbReference>
<evidence type="ECO:0000256" key="2">
    <source>
        <dbReference type="ARBA" id="ARBA00023015"/>
    </source>
</evidence>
<dbReference type="GO" id="GO:0003700">
    <property type="term" value="F:DNA-binding transcription factor activity"/>
    <property type="evidence" value="ECO:0007669"/>
    <property type="project" value="InterPro"/>
</dbReference>
<dbReference type="InterPro" id="IPR018062">
    <property type="entry name" value="HTH_AraC-typ_CS"/>
</dbReference>
<dbReference type="OrthoDB" id="9804543at2"/>
<dbReference type="InterPro" id="IPR009057">
    <property type="entry name" value="Homeodomain-like_sf"/>
</dbReference>
<gene>
    <name evidence="6" type="ORF">COO20_23635</name>
</gene>
<name>A0A2N3KEN3_9PROT</name>
<keyword evidence="3" id="KW-0238">DNA-binding</keyword>
<dbReference type="GO" id="GO:0043565">
    <property type="term" value="F:sequence-specific DNA binding"/>
    <property type="evidence" value="ECO:0007669"/>
    <property type="project" value="InterPro"/>
</dbReference>
<keyword evidence="1" id="KW-0678">Repressor</keyword>
<keyword evidence="2" id="KW-0805">Transcription regulation</keyword>
<dbReference type="PROSITE" id="PS01124">
    <property type="entry name" value="HTH_ARAC_FAMILY_2"/>
    <property type="match status" value="1"/>
</dbReference>
<dbReference type="SUPFAM" id="SSF51182">
    <property type="entry name" value="RmlC-like cupins"/>
    <property type="match status" value="1"/>
</dbReference>
<dbReference type="PRINTS" id="PR00032">
    <property type="entry name" value="HTHARAC"/>
</dbReference>
<reference evidence="6 7" key="1">
    <citation type="submission" date="2017-09" db="EMBL/GenBank/DDBJ databases">
        <title>Biodiversity and function of Thalassospira species in the particle-attached aromatic-hydrocarbon-degrading consortia from the surface seawater of the South China Sea.</title>
        <authorList>
            <person name="Dong C."/>
            <person name="Liu R."/>
            <person name="Shao Z."/>
        </authorList>
    </citation>
    <scope>NUCLEOTIDE SEQUENCE [LARGE SCALE GENOMIC DNA]</scope>
    <source>
        <strain evidence="6 7">CSC1P2</strain>
    </source>
</reference>
<dbReference type="SUPFAM" id="SSF46689">
    <property type="entry name" value="Homeodomain-like"/>
    <property type="match status" value="1"/>
</dbReference>
<accession>A0A2N3KEN3</accession>
<dbReference type="PANTHER" id="PTHR11019">
    <property type="entry name" value="HTH-TYPE TRANSCRIPTIONAL REGULATOR NIMR"/>
    <property type="match status" value="1"/>
</dbReference>
<dbReference type="FunFam" id="1.10.10.60:FF:000132">
    <property type="entry name" value="AraC family transcriptional regulator"/>
    <property type="match status" value="1"/>
</dbReference>
<dbReference type="SMART" id="SM00342">
    <property type="entry name" value="HTH_ARAC"/>
    <property type="match status" value="1"/>
</dbReference>
<dbReference type="Gene3D" id="1.10.10.60">
    <property type="entry name" value="Homeodomain-like"/>
    <property type="match status" value="1"/>
</dbReference>
<dbReference type="RefSeq" id="WP_101271048.1">
    <property type="nucleotide sequence ID" value="NZ_NWTK01000021.1"/>
</dbReference>
<evidence type="ECO:0000256" key="4">
    <source>
        <dbReference type="ARBA" id="ARBA00023163"/>
    </source>
</evidence>
<dbReference type="InterPro" id="IPR018060">
    <property type="entry name" value="HTH_AraC"/>
</dbReference>
<evidence type="ECO:0000256" key="1">
    <source>
        <dbReference type="ARBA" id="ARBA00022491"/>
    </source>
</evidence>
<proteinExistence type="predicted"/>
<protein>
    <submittedName>
        <fullName evidence="6">AraC family transcriptional regulator</fullName>
    </submittedName>
</protein>
<dbReference type="PANTHER" id="PTHR11019:SF159">
    <property type="entry name" value="TRANSCRIPTIONAL REGULATOR-RELATED"/>
    <property type="match status" value="1"/>
</dbReference>